<feature type="chain" id="PRO_5045831708" description="Yeast cell wall synthesis Kre9/Knh1-like N-terminal domain-containing protein" evidence="3">
    <location>
        <begin position="20"/>
        <end position="182"/>
    </location>
</feature>
<dbReference type="PANTHER" id="PTHR35185">
    <property type="entry name" value="SERINE/THREONINE-RICH PROTEIN ADG2-RELATED"/>
    <property type="match status" value="1"/>
</dbReference>
<feature type="signal peptide" evidence="3">
    <location>
        <begin position="1"/>
        <end position="19"/>
    </location>
</feature>
<dbReference type="InterPro" id="IPR018466">
    <property type="entry name" value="Kre9/Knh1-like_N"/>
</dbReference>
<organism evidence="5 6">
    <name type="scientific">Aspergillus pseudoustus</name>
    <dbReference type="NCBI Taxonomy" id="1810923"/>
    <lineage>
        <taxon>Eukaryota</taxon>
        <taxon>Fungi</taxon>
        <taxon>Dikarya</taxon>
        <taxon>Ascomycota</taxon>
        <taxon>Pezizomycotina</taxon>
        <taxon>Eurotiomycetes</taxon>
        <taxon>Eurotiomycetidae</taxon>
        <taxon>Eurotiales</taxon>
        <taxon>Aspergillaceae</taxon>
        <taxon>Aspergillus</taxon>
        <taxon>Aspergillus subgen. Nidulantes</taxon>
    </lineage>
</organism>
<evidence type="ECO:0000256" key="2">
    <source>
        <dbReference type="SAM" id="MobiDB-lite"/>
    </source>
</evidence>
<sequence length="182" mass="18141">MVPFTFFIGAATLAASATGLSVVFPTSGSSLDLSRATTVKWSSSSSDPSTFNLLLLNQNRVPSVNIEISGNLTTSDESYTFDSVDVLAGSGYIFNFKDVSTDNILAQSGEFTVVSAGSNTTNHSTTTVTTSSTAASSTGTPASTASSSTASSSTETPTGGATVCKAAAPAAGGAVAALLLLL</sequence>
<gene>
    <name evidence="5" type="ORF">BJY01DRAFT_247337</name>
</gene>
<evidence type="ECO:0000259" key="4">
    <source>
        <dbReference type="Pfam" id="PF10342"/>
    </source>
</evidence>
<keyword evidence="6" id="KW-1185">Reference proteome</keyword>
<evidence type="ECO:0000256" key="3">
    <source>
        <dbReference type="SAM" id="SignalP"/>
    </source>
</evidence>
<comment type="caution">
    <text evidence="5">The sequence shown here is derived from an EMBL/GenBank/DDBJ whole genome shotgun (WGS) entry which is preliminary data.</text>
</comment>
<evidence type="ECO:0000313" key="5">
    <source>
        <dbReference type="EMBL" id="KAL2846160.1"/>
    </source>
</evidence>
<dbReference type="Proteomes" id="UP001610446">
    <property type="component" value="Unassembled WGS sequence"/>
</dbReference>
<protein>
    <recommendedName>
        <fullName evidence="4">Yeast cell wall synthesis Kre9/Knh1-like N-terminal domain-containing protein</fullName>
    </recommendedName>
</protein>
<feature type="region of interest" description="Disordered" evidence="2">
    <location>
        <begin position="117"/>
        <end position="159"/>
    </location>
</feature>
<evidence type="ECO:0000256" key="1">
    <source>
        <dbReference type="ARBA" id="ARBA00022729"/>
    </source>
</evidence>
<reference evidence="5 6" key="1">
    <citation type="submission" date="2024-07" db="EMBL/GenBank/DDBJ databases">
        <title>Section-level genome sequencing and comparative genomics of Aspergillus sections Usti and Cavernicolus.</title>
        <authorList>
            <consortium name="Lawrence Berkeley National Laboratory"/>
            <person name="Nybo J.L."/>
            <person name="Vesth T.C."/>
            <person name="Theobald S."/>
            <person name="Frisvad J.C."/>
            <person name="Larsen T.O."/>
            <person name="Kjaerboelling I."/>
            <person name="Rothschild-Mancinelli K."/>
            <person name="Lyhne E.K."/>
            <person name="Kogle M.E."/>
            <person name="Barry K."/>
            <person name="Clum A."/>
            <person name="Na H."/>
            <person name="Ledsgaard L."/>
            <person name="Lin J."/>
            <person name="Lipzen A."/>
            <person name="Kuo A."/>
            <person name="Riley R."/>
            <person name="Mondo S."/>
            <person name="Labutti K."/>
            <person name="Haridas S."/>
            <person name="Pangalinan J."/>
            <person name="Salamov A.A."/>
            <person name="Simmons B.A."/>
            <person name="Magnuson J.K."/>
            <person name="Chen J."/>
            <person name="Drula E."/>
            <person name="Henrissat B."/>
            <person name="Wiebenga A."/>
            <person name="Lubbers R.J."/>
            <person name="Gomes A.C."/>
            <person name="Makela M.R."/>
            <person name="Stajich J."/>
            <person name="Grigoriev I.V."/>
            <person name="Mortensen U.H."/>
            <person name="De Vries R.P."/>
            <person name="Baker S.E."/>
            <person name="Andersen M.R."/>
        </authorList>
    </citation>
    <scope>NUCLEOTIDE SEQUENCE [LARGE SCALE GENOMIC DNA]</scope>
    <source>
        <strain evidence="5 6">CBS 123904</strain>
    </source>
</reference>
<evidence type="ECO:0000313" key="6">
    <source>
        <dbReference type="Proteomes" id="UP001610446"/>
    </source>
</evidence>
<accession>A0ABR4K1E8</accession>
<name>A0ABR4K1E8_9EURO</name>
<dbReference type="InterPro" id="IPR052479">
    <property type="entry name" value="GPI-anchor_Adhesion_Reg"/>
</dbReference>
<feature type="domain" description="Yeast cell wall synthesis Kre9/Knh1-like N-terminal" evidence="4">
    <location>
        <begin position="25"/>
        <end position="113"/>
    </location>
</feature>
<dbReference type="EMBL" id="JBFXLU010000065">
    <property type="protein sequence ID" value="KAL2846160.1"/>
    <property type="molecule type" value="Genomic_DNA"/>
</dbReference>
<dbReference type="Pfam" id="PF10342">
    <property type="entry name" value="Kre9_KNH"/>
    <property type="match status" value="1"/>
</dbReference>
<dbReference type="PANTHER" id="PTHR35185:SF1">
    <property type="entry name" value="UPF0619 GPI-ANCHORED MEMBRANE PROTEIN C1322.10"/>
    <property type="match status" value="1"/>
</dbReference>
<proteinExistence type="predicted"/>
<keyword evidence="1 3" id="KW-0732">Signal</keyword>